<dbReference type="GO" id="GO:0000175">
    <property type="term" value="F:3'-5'-RNA exonuclease activity"/>
    <property type="evidence" value="ECO:0007669"/>
    <property type="project" value="InterPro"/>
</dbReference>
<keyword evidence="3" id="KW-0269">Exonuclease</keyword>
<dbReference type="InterPro" id="IPR035979">
    <property type="entry name" value="RBD_domain_sf"/>
</dbReference>
<gene>
    <name evidence="5" type="primary">106083165</name>
</gene>
<dbReference type="AlphaFoldDB" id="A0A1I8NSU9"/>
<dbReference type="OrthoDB" id="409644at2759"/>
<evidence type="ECO:0000313" key="6">
    <source>
        <dbReference type="Proteomes" id="UP000095300"/>
    </source>
</evidence>
<evidence type="ECO:0000256" key="2">
    <source>
        <dbReference type="ARBA" id="ARBA00022801"/>
    </source>
</evidence>
<dbReference type="SUPFAM" id="SSF53098">
    <property type="entry name" value="Ribonuclease H-like"/>
    <property type="match status" value="1"/>
</dbReference>
<dbReference type="VEuPathDB" id="VectorBase:SCAU001712"/>
<dbReference type="FunFam" id="3.30.420.10:FF:000169">
    <property type="entry name" value="Snipper, isoform E"/>
    <property type="match status" value="1"/>
</dbReference>
<keyword evidence="2" id="KW-0378">Hydrolase</keyword>
<evidence type="ECO:0000256" key="1">
    <source>
        <dbReference type="ARBA" id="ARBA00022722"/>
    </source>
</evidence>
<keyword evidence="1" id="KW-0540">Nuclease</keyword>
<dbReference type="SMART" id="SM00479">
    <property type="entry name" value="EXOIII"/>
    <property type="match status" value="1"/>
</dbReference>
<dbReference type="InterPro" id="IPR047201">
    <property type="entry name" value="ERI-1_3'hExo-like"/>
</dbReference>
<dbReference type="EnsemblMetazoa" id="SCAU001712-RC">
    <property type="protein sequence ID" value="SCAU001712-PC"/>
    <property type="gene ID" value="SCAU001712"/>
</dbReference>
<dbReference type="InterPro" id="IPR051274">
    <property type="entry name" value="3-5_Exoribonuclease"/>
</dbReference>
<dbReference type="PANTHER" id="PTHR23044">
    <property type="entry name" value="3'-5' EXONUCLEASE ERI1-RELATED"/>
    <property type="match status" value="1"/>
</dbReference>
<dbReference type="Proteomes" id="UP000095300">
    <property type="component" value="Unassembled WGS sequence"/>
</dbReference>
<reference evidence="5" key="1">
    <citation type="submission" date="2020-05" db="UniProtKB">
        <authorList>
            <consortium name="EnsemblMetazoa"/>
        </authorList>
    </citation>
    <scope>IDENTIFICATION</scope>
    <source>
        <strain evidence="5">USDA</strain>
    </source>
</reference>
<dbReference type="CDD" id="cd06133">
    <property type="entry name" value="ERI-1_3'hExo_like"/>
    <property type="match status" value="1"/>
</dbReference>
<evidence type="ECO:0000256" key="3">
    <source>
        <dbReference type="ARBA" id="ARBA00022839"/>
    </source>
</evidence>
<dbReference type="InterPro" id="IPR013520">
    <property type="entry name" value="Ribonucl_H"/>
</dbReference>
<dbReference type="InterPro" id="IPR012337">
    <property type="entry name" value="RNaseH-like_sf"/>
</dbReference>
<dbReference type="Pfam" id="PF00929">
    <property type="entry name" value="RNase_T"/>
    <property type="match status" value="1"/>
</dbReference>
<accession>A0A1I8NSU9</accession>
<sequence length="371" mass="42394">MESSTTLIFKNIPKQINNLEELLNNLHIPPKEIKPFGRRRALIYFNSSSDADNALEKISQLEFGGKLANVSIFVKDRLQLKNTNDCLPKPLKKSHKGVQTHLNARCATMASVELQQINKQLGLMDTIYVDGGQSQNSSSSTKSGKSKLSQQTYDYVIAVDFEATCWENQAPPKWRESEIIEFPAVLVNLKTGKIEAEFHKYIMPIESPKLSAYCTELTGITQKTVDTGIPLQTALMMFQEWLRKELRVRHLTLPKMSKDNKSGNCAFVTWTDWDLGICLNKECTRKRLKKPPYFNQWIDMRAIYREWYKYKPINFLDALTHVGLEFEGKQHSGIDDARNLSHLTYKLVNDGATLAITKDLTPFQLNLNCVL</sequence>
<evidence type="ECO:0000259" key="4">
    <source>
        <dbReference type="SMART" id="SM00479"/>
    </source>
</evidence>
<evidence type="ECO:0000313" key="5">
    <source>
        <dbReference type="EnsemblMetazoa" id="SCAU001712-PC"/>
    </source>
</evidence>
<organism evidence="5 6">
    <name type="scientific">Stomoxys calcitrans</name>
    <name type="common">Stable fly</name>
    <name type="synonym">Conops calcitrans</name>
    <dbReference type="NCBI Taxonomy" id="35570"/>
    <lineage>
        <taxon>Eukaryota</taxon>
        <taxon>Metazoa</taxon>
        <taxon>Ecdysozoa</taxon>
        <taxon>Arthropoda</taxon>
        <taxon>Hexapoda</taxon>
        <taxon>Insecta</taxon>
        <taxon>Pterygota</taxon>
        <taxon>Neoptera</taxon>
        <taxon>Endopterygota</taxon>
        <taxon>Diptera</taxon>
        <taxon>Brachycera</taxon>
        <taxon>Muscomorpha</taxon>
        <taxon>Muscoidea</taxon>
        <taxon>Muscidae</taxon>
        <taxon>Stomoxys</taxon>
    </lineage>
</organism>
<keyword evidence="6" id="KW-1185">Reference proteome</keyword>
<dbReference type="PANTHER" id="PTHR23044:SF61">
    <property type="entry name" value="3'-5' EXORIBONUCLEASE 1-RELATED"/>
    <property type="match status" value="1"/>
</dbReference>
<proteinExistence type="predicted"/>
<dbReference type="GO" id="GO:0003676">
    <property type="term" value="F:nucleic acid binding"/>
    <property type="evidence" value="ECO:0007669"/>
    <property type="project" value="InterPro"/>
</dbReference>
<name>A0A1I8NSU9_STOCA</name>
<feature type="domain" description="Exonuclease" evidence="4">
    <location>
        <begin position="155"/>
        <end position="353"/>
    </location>
</feature>
<dbReference type="SUPFAM" id="SSF54928">
    <property type="entry name" value="RNA-binding domain, RBD"/>
    <property type="match status" value="1"/>
</dbReference>
<protein>
    <recommendedName>
        <fullName evidence="4">Exonuclease domain-containing protein</fullName>
    </recommendedName>
</protein>
<dbReference type="InterPro" id="IPR036397">
    <property type="entry name" value="RNaseH_sf"/>
</dbReference>
<dbReference type="Gene3D" id="3.30.420.10">
    <property type="entry name" value="Ribonuclease H-like superfamily/Ribonuclease H"/>
    <property type="match status" value="1"/>
</dbReference>